<proteinExistence type="predicted"/>
<organism evidence="3 4">
    <name type="scientific">Callosobruchus maculatus</name>
    <name type="common">Southern cowpea weevil</name>
    <name type="synonym">Pulse bruchid</name>
    <dbReference type="NCBI Taxonomy" id="64391"/>
    <lineage>
        <taxon>Eukaryota</taxon>
        <taxon>Metazoa</taxon>
        <taxon>Ecdysozoa</taxon>
        <taxon>Arthropoda</taxon>
        <taxon>Hexapoda</taxon>
        <taxon>Insecta</taxon>
        <taxon>Pterygota</taxon>
        <taxon>Neoptera</taxon>
        <taxon>Endopterygota</taxon>
        <taxon>Coleoptera</taxon>
        <taxon>Polyphaga</taxon>
        <taxon>Cucujiformia</taxon>
        <taxon>Chrysomeloidea</taxon>
        <taxon>Chrysomelidae</taxon>
        <taxon>Bruchinae</taxon>
        <taxon>Bruchini</taxon>
        <taxon>Callosobruchus</taxon>
    </lineage>
</organism>
<feature type="domain" description="MADF" evidence="2">
    <location>
        <begin position="10"/>
        <end position="106"/>
    </location>
</feature>
<name>A0A653C8V3_CALMS</name>
<accession>A0A653C8V3</accession>
<dbReference type="EMBL" id="CAACVG010007083">
    <property type="protein sequence ID" value="VEN43550.1"/>
    <property type="molecule type" value="Genomic_DNA"/>
</dbReference>
<dbReference type="SMART" id="SM00595">
    <property type="entry name" value="MADF"/>
    <property type="match status" value="1"/>
</dbReference>
<dbReference type="OrthoDB" id="7476629at2759"/>
<feature type="region of interest" description="Disordered" evidence="1">
    <location>
        <begin position="240"/>
        <end position="261"/>
    </location>
</feature>
<dbReference type="Proteomes" id="UP000410492">
    <property type="component" value="Unassembled WGS sequence"/>
</dbReference>
<dbReference type="AlphaFoldDB" id="A0A653C8V3"/>
<dbReference type="Pfam" id="PF10545">
    <property type="entry name" value="MADF_DNA_bdg"/>
    <property type="match status" value="1"/>
</dbReference>
<dbReference type="PANTHER" id="PTHR21505:SF8">
    <property type="entry name" value="DPT-YFP REPRESSOR BY OVEREXPRESSION, ISOFORM D-RELATED"/>
    <property type="match status" value="1"/>
</dbReference>
<evidence type="ECO:0000259" key="2">
    <source>
        <dbReference type="PROSITE" id="PS51029"/>
    </source>
</evidence>
<sequence>MVTKRDYITQFIAKFKELPCLWEVTHKDYRNKHKKDLALGELLDISITRDPDATLDTVRKKIQSLRSCFRKENNKVKASIRSGSREVHIPKLWYYDQLLFLTDEEDTKCSTVDSMLIDPFEDMGEIDSNDFDSTAIKVMSPSSESSASEQCTSPASNATKHKRSKIQTEDALSRILDKLDEQKPPQEKRQKYEAFGEHISEKLRSLPDNMATHCQKLINDAVYLAELGRLDINSHIVTTNPDQNVNVSKFPKSSEESGIIM</sequence>
<evidence type="ECO:0000313" key="3">
    <source>
        <dbReference type="EMBL" id="VEN43550.1"/>
    </source>
</evidence>
<dbReference type="PROSITE" id="PS51029">
    <property type="entry name" value="MADF"/>
    <property type="match status" value="1"/>
</dbReference>
<feature type="compositionally biased region" description="Low complexity" evidence="1">
    <location>
        <begin position="140"/>
        <end position="149"/>
    </location>
</feature>
<evidence type="ECO:0000313" key="4">
    <source>
        <dbReference type="Proteomes" id="UP000410492"/>
    </source>
</evidence>
<feature type="region of interest" description="Disordered" evidence="1">
    <location>
        <begin position="139"/>
        <end position="167"/>
    </location>
</feature>
<dbReference type="PANTHER" id="PTHR21505">
    <property type="entry name" value="MADF DOMAIN-CONTAINING PROTEIN-RELATED"/>
    <property type="match status" value="1"/>
</dbReference>
<gene>
    <name evidence="3" type="ORF">CALMAC_LOCUS6658</name>
</gene>
<evidence type="ECO:0000256" key="1">
    <source>
        <dbReference type="SAM" id="MobiDB-lite"/>
    </source>
</evidence>
<reference evidence="3 4" key="1">
    <citation type="submission" date="2019-01" db="EMBL/GenBank/DDBJ databases">
        <authorList>
            <person name="Sayadi A."/>
        </authorList>
    </citation>
    <scope>NUCLEOTIDE SEQUENCE [LARGE SCALE GENOMIC DNA]</scope>
</reference>
<protein>
    <recommendedName>
        <fullName evidence="2">MADF domain-containing protein</fullName>
    </recommendedName>
</protein>
<keyword evidence="4" id="KW-1185">Reference proteome</keyword>
<dbReference type="InterPro" id="IPR006578">
    <property type="entry name" value="MADF-dom"/>
</dbReference>